<sequence length="72" mass="8181">MSAHEHGVSTSNEEPSTAAFAFRIRHGLRRAPSLSPFARANPRPRRHHGLRLFHPRDNSIRDIAIYRLGARS</sequence>
<proteinExistence type="predicted"/>
<organism evidence="1 2">
    <name type="scientific">Burkholderia thailandensis</name>
    <dbReference type="NCBI Taxonomy" id="57975"/>
    <lineage>
        <taxon>Bacteria</taxon>
        <taxon>Pseudomonadati</taxon>
        <taxon>Pseudomonadota</taxon>
        <taxon>Betaproteobacteria</taxon>
        <taxon>Burkholderiales</taxon>
        <taxon>Burkholderiaceae</taxon>
        <taxon>Burkholderia</taxon>
        <taxon>pseudomallei group</taxon>
    </lineage>
</organism>
<reference evidence="1" key="1">
    <citation type="submission" date="2018-08" db="EMBL/GenBank/DDBJ databases">
        <title>Identification of Burkholderia cepacia strains that express a Burkholderia pseudomallei-like capsular polysaccharide.</title>
        <authorList>
            <person name="Burtnick M.N."/>
            <person name="Vongsouvath M."/>
            <person name="Newton P."/>
            <person name="Wuthiekanun V."/>
            <person name="Limmathurotsakul D."/>
            <person name="Brett P.J."/>
            <person name="Chantratita N."/>
            <person name="Dance D.A."/>
        </authorList>
    </citation>
    <scope>NUCLEOTIDE SEQUENCE</scope>
    <source>
        <strain evidence="1">SBXCC001</strain>
    </source>
</reference>
<dbReference type="EMBL" id="QXCT01000001">
    <property type="protein sequence ID" value="MDW9252269.1"/>
    <property type="molecule type" value="Genomic_DNA"/>
</dbReference>
<comment type="caution">
    <text evidence="1">The sequence shown here is derived from an EMBL/GenBank/DDBJ whole genome shotgun (WGS) entry which is preliminary data.</text>
</comment>
<dbReference type="AlphaFoldDB" id="A0AAW9CNS3"/>
<accession>A0AAW9CNS3</accession>
<evidence type="ECO:0000313" key="2">
    <source>
        <dbReference type="Proteomes" id="UP001272137"/>
    </source>
</evidence>
<gene>
    <name evidence="1" type="ORF">C7S16_5279</name>
</gene>
<protein>
    <submittedName>
        <fullName evidence="1">Uncharacterized protein</fullName>
    </submittedName>
</protein>
<evidence type="ECO:0000313" key="1">
    <source>
        <dbReference type="EMBL" id="MDW9252269.1"/>
    </source>
</evidence>
<name>A0AAW9CNS3_BURTH</name>
<dbReference type="Proteomes" id="UP001272137">
    <property type="component" value="Unassembled WGS sequence"/>
</dbReference>